<dbReference type="Proteomes" id="UP000002009">
    <property type="component" value="Chromosome 6"/>
</dbReference>
<dbReference type="CAZy" id="GT64">
    <property type="family name" value="Glycosyltransferase Family 64"/>
</dbReference>
<name>C1E8N5_MICCC</name>
<protein>
    <submittedName>
        <fullName evidence="7">Glycosyltransferase family 64 protein</fullName>
    </submittedName>
</protein>
<evidence type="ECO:0000256" key="3">
    <source>
        <dbReference type="ARBA" id="ARBA00022679"/>
    </source>
</evidence>
<feature type="non-terminal residue" evidence="7">
    <location>
        <position position="242"/>
    </location>
</feature>
<gene>
    <name evidence="7" type="ORF">MICPUN_70089</name>
</gene>
<dbReference type="GeneID" id="8244572"/>
<evidence type="ECO:0000256" key="5">
    <source>
        <dbReference type="ARBA" id="ARBA00023157"/>
    </source>
</evidence>
<dbReference type="GO" id="GO:0016757">
    <property type="term" value="F:glycosyltransferase activity"/>
    <property type="evidence" value="ECO:0007669"/>
    <property type="project" value="InterPro"/>
</dbReference>
<dbReference type="AlphaFoldDB" id="C1E8N5"/>
<dbReference type="PANTHER" id="PTHR48261:SF2">
    <property type="entry name" value="ACETYLGLUCOSAMINYLTRANSFERASE"/>
    <property type="match status" value="1"/>
</dbReference>
<keyword evidence="4" id="KW-0472">Membrane</keyword>
<evidence type="ECO:0000256" key="1">
    <source>
        <dbReference type="ARBA" id="ARBA00004370"/>
    </source>
</evidence>
<evidence type="ECO:0000256" key="4">
    <source>
        <dbReference type="ARBA" id="ARBA00023136"/>
    </source>
</evidence>
<feature type="domain" description="Glycosyl transferase 64" evidence="6">
    <location>
        <begin position="1"/>
        <end position="241"/>
    </location>
</feature>
<keyword evidence="8" id="KW-1185">Reference proteome</keyword>
<dbReference type="InterPro" id="IPR004263">
    <property type="entry name" value="Exostosin"/>
</dbReference>
<evidence type="ECO:0000313" key="8">
    <source>
        <dbReference type="Proteomes" id="UP000002009"/>
    </source>
</evidence>
<dbReference type="SUPFAM" id="SSF53448">
    <property type="entry name" value="Nucleotide-diphospho-sugar transferases"/>
    <property type="match status" value="1"/>
</dbReference>
<reference evidence="7 8" key="1">
    <citation type="journal article" date="2009" name="Science">
        <title>Green evolution and dynamic adaptations revealed by genomes of the marine picoeukaryotes Micromonas.</title>
        <authorList>
            <person name="Worden A.Z."/>
            <person name="Lee J.H."/>
            <person name="Mock T."/>
            <person name="Rouze P."/>
            <person name="Simmons M.P."/>
            <person name="Aerts A.L."/>
            <person name="Allen A.E."/>
            <person name="Cuvelier M.L."/>
            <person name="Derelle E."/>
            <person name="Everett M.V."/>
            <person name="Foulon E."/>
            <person name="Grimwood J."/>
            <person name="Gundlach H."/>
            <person name="Henrissat B."/>
            <person name="Napoli C."/>
            <person name="McDonald S.M."/>
            <person name="Parker M.S."/>
            <person name="Rombauts S."/>
            <person name="Salamov A."/>
            <person name="Von Dassow P."/>
            <person name="Badger J.H."/>
            <person name="Coutinho P.M."/>
            <person name="Demir E."/>
            <person name="Dubchak I."/>
            <person name="Gentemann C."/>
            <person name="Eikrem W."/>
            <person name="Gready J.E."/>
            <person name="John U."/>
            <person name="Lanier W."/>
            <person name="Lindquist E.A."/>
            <person name="Lucas S."/>
            <person name="Mayer K.F."/>
            <person name="Moreau H."/>
            <person name="Not F."/>
            <person name="Otillar R."/>
            <person name="Panaud O."/>
            <person name="Pangilinan J."/>
            <person name="Paulsen I."/>
            <person name="Piegu B."/>
            <person name="Poliakov A."/>
            <person name="Robbens S."/>
            <person name="Schmutz J."/>
            <person name="Toulza E."/>
            <person name="Wyss T."/>
            <person name="Zelensky A."/>
            <person name="Zhou K."/>
            <person name="Armbrust E.V."/>
            <person name="Bhattacharya D."/>
            <person name="Goodenough U.W."/>
            <person name="Van de Peer Y."/>
            <person name="Grigoriev I.V."/>
        </authorList>
    </citation>
    <scope>NUCLEOTIDE SEQUENCE [LARGE SCALE GENOMIC DNA]</scope>
    <source>
        <strain evidence="8">RCC299 / NOUM17</strain>
    </source>
</reference>
<dbReference type="InParanoid" id="C1E8N5"/>
<keyword evidence="5" id="KW-1015">Disulfide bond</keyword>
<dbReference type="OrthoDB" id="5954868at2759"/>
<dbReference type="eggNOG" id="KOG1022">
    <property type="taxonomic scope" value="Eukaryota"/>
</dbReference>
<dbReference type="InterPro" id="IPR015338">
    <property type="entry name" value="GT64_dom"/>
</dbReference>
<keyword evidence="3 7" id="KW-0808">Transferase</keyword>
<dbReference type="RefSeq" id="XP_002502926.1">
    <property type="nucleotide sequence ID" value="XM_002502880.1"/>
</dbReference>
<comment type="subcellular location">
    <subcellularLocation>
        <location evidence="1">Membrane</location>
    </subcellularLocation>
</comment>
<feature type="non-terminal residue" evidence="7">
    <location>
        <position position="1"/>
    </location>
</feature>
<proteinExistence type="inferred from homology"/>
<dbReference type="EMBL" id="CP001327">
    <property type="protein sequence ID" value="ACO64184.1"/>
    <property type="molecule type" value="Genomic_DNA"/>
</dbReference>
<dbReference type="Gene3D" id="3.90.550.10">
    <property type="entry name" value="Spore Coat Polysaccharide Biosynthesis Protein SpsA, Chain A"/>
    <property type="match status" value="1"/>
</dbReference>
<dbReference type="PANTHER" id="PTHR48261">
    <property type="entry name" value="ACETYLGLUCOSAMINYLTRANSFERASE"/>
    <property type="match status" value="1"/>
</dbReference>
<evidence type="ECO:0000259" key="6">
    <source>
        <dbReference type="Pfam" id="PF09258"/>
    </source>
</evidence>
<evidence type="ECO:0000313" key="7">
    <source>
        <dbReference type="EMBL" id="ACO64184.1"/>
    </source>
</evidence>
<dbReference type="OMA" id="CEDIGLN"/>
<dbReference type="FunCoup" id="C1E8N5">
    <property type="interactions" value="475"/>
</dbReference>
<comment type="similarity">
    <text evidence="2">Belongs to the glycosyltransferase 64 family.</text>
</comment>
<accession>C1E8N5</accession>
<sequence length="242" mass="27260">FTVLLNTFKRRDLLKKAVAHYATCADVAEIRVVWSEQVPPPTRGEENGAYFGPKPSMVTYDTHPTTSIQNRFDPPSGSNAISTRAVFNVDDDVRMPCAALTRGFDAWRANEDVLVGYYPRTHKPDDAGCGWRYVWDDFSLWRHGDFSIVLTKAAFMRTGYMSLYSEGLPQSARRYIDEYKNCEDIAMQILTAKITGKPPVYVPVPTMHYLWAKLEGFGVAGISKGSGHHVHRGECITDLSRM</sequence>
<dbReference type="KEGG" id="mis:MICPUN_70089"/>
<dbReference type="GO" id="GO:0016020">
    <property type="term" value="C:membrane"/>
    <property type="evidence" value="ECO:0007669"/>
    <property type="project" value="UniProtKB-SubCell"/>
</dbReference>
<dbReference type="InterPro" id="IPR029044">
    <property type="entry name" value="Nucleotide-diphossugar_trans"/>
</dbReference>
<organism evidence="7 8">
    <name type="scientific">Micromonas commoda (strain RCC299 / NOUM17 / CCMP2709)</name>
    <name type="common">Picoplanktonic green alga</name>
    <dbReference type="NCBI Taxonomy" id="296587"/>
    <lineage>
        <taxon>Eukaryota</taxon>
        <taxon>Viridiplantae</taxon>
        <taxon>Chlorophyta</taxon>
        <taxon>Mamiellophyceae</taxon>
        <taxon>Mamiellales</taxon>
        <taxon>Mamiellaceae</taxon>
        <taxon>Micromonas</taxon>
    </lineage>
</organism>
<dbReference type="STRING" id="296587.C1E8N5"/>
<evidence type="ECO:0000256" key="2">
    <source>
        <dbReference type="ARBA" id="ARBA00008700"/>
    </source>
</evidence>
<dbReference type="Pfam" id="PF09258">
    <property type="entry name" value="Glyco_transf_64"/>
    <property type="match status" value="1"/>
</dbReference>